<evidence type="ECO:0000313" key="2">
    <source>
        <dbReference type="Proteomes" id="UP001348641"/>
    </source>
</evidence>
<accession>A0ABU7KM11</accession>
<comment type="caution">
    <text evidence="1">The sequence shown here is derived from an EMBL/GenBank/DDBJ whole genome shotgun (WGS) entry which is preliminary data.</text>
</comment>
<dbReference type="InterPro" id="IPR008822">
    <property type="entry name" value="Endonuclease_RusA-like"/>
</dbReference>
<gene>
    <name evidence="1" type="ORF">Q8A49_07475</name>
</gene>
<dbReference type="Proteomes" id="UP001348641">
    <property type="component" value="Unassembled WGS sequence"/>
</dbReference>
<dbReference type="Gene3D" id="3.30.1330.70">
    <property type="entry name" value="Holliday junction resolvase RusA"/>
    <property type="match status" value="1"/>
</dbReference>
<proteinExistence type="predicted"/>
<sequence length="175" mass="18312">MTAPTAAPTTVGAAPALSPRTAALTVTAYGHPAPQGSKRHVGGGRMIESSKRLPDWRTAVQAAADAAIVRRMADDGGYGLPLDGPLVAEITVTVPRPKSAPKTRVTWPQTRSSGDLDKLIRGVLDAIDKAGAIADDSRVVELTARKVYPHEGIDALPRPGVVVHLWPLPAAEVPQ</sequence>
<dbReference type="Pfam" id="PF05866">
    <property type="entry name" value="RusA"/>
    <property type="match status" value="1"/>
</dbReference>
<protein>
    <submittedName>
        <fullName evidence="1">RusA family crossover junction endodeoxyribonuclease</fullName>
    </submittedName>
</protein>
<organism evidence="1 2">
    <name type="scientific">Nocardiopsis tropica</name>
    <dbReference type="NCBI Taxonomy" id="109330"/>
    <lineage>
        <taxon>Bacteria</taxon>
        <taxon>Bacillati</taxon>
        <taxon>Actinomycetota</taxon>
        <taxon>Actinomycetes</taxon>
        <taxon>Streptosporangiales</taxon>
        <taxon>Nocardiopsidaceae</taxon>
        <taxon>Nocardiopsis</taxon>
    </lineage>
</organism>
<dbReference type="RefSeq" id="WP_330157558.1">
    <property type="nucleotide sequence ID" value="NZ_BAAAJA010000059.1"/>
</dbReference>
<name>A0ABU7KM11_9ACTN</name>
<dbReference type="InterPro" id="IPR036614">
    <property type="entry name" value="RusA-like_sf"/>
</dbReference>
<dbReference type="SUPFAM" id="SSF103084">
    <property type="entry name" value="Holliday junction resolvase RusA"/>
    <property type="match status" value="1"/>
</dbReference>
<reference evidence="1 2" key="1">
    <citation type="submission" date="2023-07" db="EMBL/GenBank/DDBJ databases">
        <authorList>
            <person name="Girao M."/>
            <person name="Carvalho M.F."/>
        </authorList>
    </citation>
    <scope>NUCLEOTIDE SEQUENCE [LARGE SCALE GENOMIC DNA]</scope>
    <source>
        <strain evidence="1 2">66/93</strain>
    </source>
</reference>
<evidence type="ECO:0000313" key="1">
    <source>
        <dbReference type="EMBL" id="MEE2050333.1"/>
    </source>
</evidence>
<dbReference type="EMBL" id="JAUUCC010000013">
    <property type="protein sequence ID" value="MEE2050333.1"/>
    <property type="molecule type" value="Genomic_DNA"/>
</dbReference>